<dbReference type="Proteomes" id="UP000681722">
    <property type="component" value="Unassembled WGS sequence"/>
</dbReference>
<evidence type="ECO:0000313" key="2">
    <source>
        <dbReference type="EMBL" id="CAF3628398.1"/>
    </source>
</evidence>
<dbReference type="AlphaFoldDB" id="A0A813VHW4"/>
<protein>
    <submittedName>
        <fullName evidence="1">Uncharacterized protein</fullName>
    </submittedName>
</protein>
<keyword evidence="3" id="KW-1185">Reference proteome</keyword>
<evidence type="ECO:0000313" key="3">
    <source>
        <dbReference type="Proteomes" id="UP000663829"/>
    </source>
</evidence>
<evidence type="ECO:0000313" key="1">
    <source>
        <dbReference type="EMBL" id="CAF0841049.1"/>
    </source>
</evidence>
<reference evidence="1" key="1">
    <citation type="submission" date="2021-02" db="EMBL/GenBank/DDBJ databases">
        <authorList>
            <person name="Nowell W R."/>
        </authorList>
    </citation>
    <scope>NUCLEOTIDE SEQUENCE</scope>
</reference>
<dbReference type="EMBL" id="CAJNOQ010000811">
    <property type="protein sequence ID" value="CAF0841049.1"/>
    <property type="molecule type" value="Genomic_DNA"/>
</dbReference>
<organism evidence="1 3">
    <name type="scientific">Didymodactylos carnosus</name>
    <dbReference type="NCBI Taxonomy" id="1234261"/>
    <lineage>
        <taxon>Eukaryota</taxon>
        <taxon>Metazoa</taxon>
        <taxon>Spiralia</taxon>
        <taxon>Gnathifera</taxon>
        <taxon>Rotifera</taxon>
        <taxon>Eurotatoria</taxon>
        <taxon>Bdelloidea</taxon>
        <taxon>Philodinida</taxon>
        <taxon>Philodinidae</taxon>
        <taxon>Didymodactylos</taxon>
    </lineage>
</organism>
<accession>A0A813VHW4</accession>
<dbReference type="Proteomes" id="UP000663829">
    <property type="component" value="Unassembled WGS sequence"/>
</dbReference>
<dbReference type="OrthoDB" id="432281at2759"/>
<dbReference type="EMBL" id="CAJOBC010000811">
    <property type="protein sequence ID" value="CAF3628398.1"/>
    <property type="molecule type" value="Genomic_DNA"/>
</dbReference>
<sequence length="517" mass="61023">MNTIQTLNDKVIRAVNDTEKIVITETTTVTLKSEKKIFISDNIDKFDKRNVLPKTINSKIQHQQYNSIFNDYAYSWSPTSFQSVTSSSYNIPNKWKSHLDEKEQEKFPAYQRTFYDKHIPFQFNKQTVYRNKTENDQAKGMMLSESFLSIEHEEEQDFEDEKTITDTGRDLEDMMDEFYELPYFDNQQPKTSNKSNQAYQSNLDMNVRSRANNDEANINDMEEHVREKQNDQYIIEKKKGKRQATKSNSSPDKMKITEKVFDSQLESLKDSVEQSSQMKSLLIPLVNKQRYVVNHDEILAQDKSHCLQTDMSSQEVSYDDYLRSIIAEPLTHALVNVSQYRPEDSIEYISKFLRDWAETSHYNNVIHNETKLTLTNIEIHRENCLLNHKHQKHDKLFKLKAQENIRNAMQLEYDRNLYHNSQWVQLIDMKNDDEREPASIHQHFLVDLLHQQQTQQQFKQNKTAQHIHYHETSTNTANEQQIRDEVTSLKNERGCGDTITLATYFSNLKNKLINCDP</sequence>
<proteinExistence type="predicted"/>
<gene>
    <name evidence="1" type="ORF">GPM918_LOCUS5567</name>
    <name evidence="2" type="ORF">SRO942_LOCUS5567</name>
</gene>
<name>A0A813VHW4_9BILA</name>
<comment type="caution">
    <text evidence="1">The sequence shown here is derived from an EMBL/GenBank/DDBJ whole genome shotgun (WGS) entry which is preliminary data.</text>
</comment>